<dbReference type="PANTHER" id="PTHR32114:SF2">
    <property type="entry name" value="ABC TRANSPORTER ABCH.3"/>
    <property type="match status" value="1"/>
</dbReference>
<dbReference type="Pfam" id="PF13476">
    <property type="entry name" value="AAA_23"/>
    <property type="match status" value="1"/>
</dbReference>
<evidence type="ECO:0000313" key="7">
    <source>
        <dbReference type="EMBL" id="MDF8266247.1"/>
    </source>
</evidence>
<dbReference type="Gene3D" id="3.40.50.300">
    <property type="entry name" value="P-loop containing nucleotide triphosphate hydrolases"/>
    <property type="match status" value="2"/>
</dbReference>
<dbReference type="Proteomes" id="UP001528912">
    <property type="component" value="Unassembled WGS sequence"/>
</dbReference>
<dbReference type="InterPro" id="IPR038729">
    <property type="entry name" value="Rad50/SbcC_AAA"/>
</dbReference>
<feature type="coiled-coil region" evidence="4">
    <location>
        <begin position="388"/>
        <end position="436"/>
    </location>
</feature>
<dbReference type="SUPFAM" id="SSF52540">
    <property type="entry name" value="P-loop containing nucleoside triphosphate hydrolases"/>
    <property type="match status" value="1"/>
</dbReference>
<keyword evidence="8" id="KW-1185">Reference proteome</keyword>
<evidence type="ECO:0000256" key="1">
    <source>
        <dbReference type="ARBA" id="ARBA00006930"/>
    </source>
</evidence>
<protein>
    <recommendedName>
        <fullName evidence="3">Nuclease SbcCD subunit C</fullName>
    </recommendedName>
</protein>
<dbReference type="PANTHER" id="PTHR32114">
    <property type="entry name" value="ABC TRANSPORTER ABCH.3"/>
    <property type="match status" value="1"/>
</dbReference>
<evidence type="ECO:0000256" key="5">
    <source>
        <dbReference type="SAM" id="MobiDB-lite"/>
    </source>
</evidence>
<evidence type="ECO:0000259" key="6">
    <source>
        <dbReference type="Pfam" id="PF13476"/>
    </source>
</evidence>
<evidence type="ECO:0000256" key="4">
    <source>
        <dbReference type="SAM" id="Coils"/>
    </source>
</evidence>
<feature type="domain" description="Rad50/SbcC-type AAA" evidence="6">
    <location>
        <begin position="6"/>
        <end position="182"/>
    </location>
</feature>
<comment type="subunit">
    <text evidence="2">Heterodimer of SbcC and SbcD.</text>
</comment>
<reference evidence="7 8" key="1">
    <citation type="submission" date="2023-03" db="EMBL/GenBank/DDBJ databases">
        <title>YIM 133296 draft genome.</title>
        <authorList>
            <person name="Xiong L."/>
        </authorList>
    </citation>
    <scope>NUCLEOTIDE SEQUENCE [LARGE SCALE GENOMIC DNA]</scope>
    <source>
        <strain evidence="7 8">YIM 133296</strain>
    </source>
</reference>
<accession>A0ABT6CD94</accession>
<evidence type="ECO:0000256" key="3">
    <source>
        <dbReference type="ARBA" id="ARBA00013368"/>
    </source>
</evidence>
<sequence>MRLHHLRIEAFGPFPGSESIDFDTLSGHGLHLIHGPTGAGKSTILDAICFALFGQVPGLRRGHRESLRSDHAAPGAVPKVSLEVTVGGRRLHIERTPEHLAPKKRGDGMTRRQAKVVLQERVDGRWTAVSTRLDEVGDAVEQALGMGLEQFAQVVLLPQGQFAAFLQAKPEDRGAVLRRLFDVQRFADLEDWVAARRRTLTAAAVDARQRVREELRVLESVLSDLPHRDEDAPPWSELATDALPAALEQELRRASAGADAAMATAERAESDAERAREQLSAARRLQALQAQALSARAVLADHDARAAWAQEHQHELTRARRAAAVEPSRRTAARAADERDRADVAMQASEESLRTVAPHLSSDDDGQWEALAAAGELLRAARPAAQEVEEARRLATSSADAVRRLEAERAEIGTELARLQEILTGLEREHEVLAEQAVTVDSARHRRSAVERVHLAREAWTQAGSAAEQAGTAVRVAGGRFATAEKDVLRMRSLRLEHVAASLALDLRRGQPCPVCGAEEHPAPASLPLIDLSAETIDAAEAASELAGAALREATARQAGAESALTAARERLERDWRELGADDDLPSAAHVARLLEEASSAVGAAQRSAAELASIIDRIATGQRALTGTDARREQVDQQVAVRRAEHDAALARRSELDRRLRELLDEHGGSCPCVRHAPDPADDESEPWTTGLRDAEAAHAAVVRAVERARAARTTADALTAAADRAHADLTALVDEHGFETVEDAHRAWRDQSRRDTLEEQLRRHHAGRERALAVLDQPEVRTAEQQEPPALDDLGAATDTAVARARAARSVMATSQRAAGRLGDVARDLLDAIRAGQPVETELESVAALADTMNGGGDNVRRMRLSSYVLAARLEEVTRLANERLGTMTDGRYELAHSDARAKGGLRSGLGLVVHDAWTGRTRDTATLSGGEAFLASLALALGLGEAVRQESGGIELETLFVDEGFGSLDEQSLEQVMQVLDTLRAGGRSVGIVSHVAELRQRVPARIAVSKTESGSTVSVHVGGESAA</sequence>
<comment type="similarity">
    <text evidence="1">Belongs to the SMC family. SbcC subfamily.</text>
</comment>
<dbReference type="Pfam" id="PF13558">
    <property type="entry name" value="SbcC_Walker_B"/>
    <property type="match status" value="1"/>
</dbReference>
<dbReference type="EMBL" id="JAROAV010000052">
    <property type="protein sequence ID" value="MDF8266247.1"/>
    <property type="molecule type" value="Genomic_DNA"/>
</dbReference>
<name>A0ABT6CD94_9MICO</name>
<evidence type="ECO:0000313" key="8">
    <source>
        <dbReference type="Proteomes" id="UP001528912"/>
    </source>
</evidence>
<dbReference type="InterPro" id="IPR027417">
    <property type="entry name" value="P-loop_NTPase"/>
</dbReference>
<proteinExistence type="inferred from homology"/>
<comment type="caution">
    <text evidence="7">The sequence shown here is derived from an EMBL/GenBank/DDBJ whole genome shotgun (WGS) entry which is preliminary data.</text>
</comment>
<dbReference type="RefSeq" id="WP_277193445.1">
    <property type="nucleotide sequence ID" value="NZ_JAROAV010000052.1"/>
</dbReference>
<feature type="coiled-coil region" evidence="4">
    <location>
        <begin position="258"/>
        <end position="285"/>
    </location>
</feature>
<feature type="region of interest" description="Disordered" evidence="5">
    <location>
        <begin position="669"/>
        <end position="690"/>
    </location>
</feature>
<evidence type="ECO:0000256" key="2">
    <source>
        <dbReference type="ARBA" id="ARBA00011322"/>
    </source>
</evidence>
<organism evidence="7 8">
    <name type="scientific">Luteipulveratus flavus</name>
    <dbReference type="NCBI Taxonomy" id="3031728"/>
    <lineage>
        <taxon>Bacteria</taxon>
        <taxon>Bacillati</taxon>
        <taxon>Actinomycetota</taxon>
        <taxon>Actinomycetes</taxon>
        <taxon>Micrococcales</taxon>
        <taxon>Dermacoccaceae</taxon>
        <taxon>Luteipulveratus</taxon>
    </lineage>
</organism>
<gene>
    <name evidence="7" type="ORF">P4R38_18500</name>
</gene>
<keyword evidence="4" id="KW-0175">Coiled coil</keyword>